<dbReference type="InterPro" id="IPR023186">
    <property type="entry name" value="IUNH"/>
</dbReference>
<dbReference type="GO" id="GO:0045437">
    <property type="term" value="F:uridine nucleosidase activity"/>
    <property type="evidence" value="ECO:0007669"/>
    <property type="project" value="UniProtKB-ARBA"/>
</dbReference>
<keyword evidence="2" id="KW-0326">Glycosidase</keyword>
<reference evidence="4" key="1">
    <citation type="submission" date="2020-05" db="EMBL/GenBank/DDBJ databases">
        <authorList>
            <person name="Chiriac C."/>
            <person name="Salcher M."/>
            <person name="Ghai R."/>
            <person name="Kavagutti S V."/>
        </authorList>
    </citation>
    <scope>NUCLEOTIDE SEQUENCE</scope>
</reference>
<dbReference type="Gene3D" id="3.90.245.10">
    <property type="entry name" value="Ribonucleoside hydrolase-like"/>
    <property type="match status" value="1"/>
</dbReference>
<dbReference type="AlphaFoldDB" id="A0A6J6NH84"/>
<keyword evidence="1" id="KW-0378">Hydrolase</keyword>
<protein>
    <submittedName>
        <fullName evidence="4">Unannotated protein</fullName>
    </submittedName>
</protein>
<organism evidence="4">
    <name type="scientific">freshwater metagenome</name>
    <dbReference type="NCBI Taxonomy" id="449393"/>
    <lineage>
        <taxon>unclassified sequences</taxon>
        <taxon>metagenomes</taxon>
        <taxon>ecological metagenomes</taxon>
    </lineage>
</organism>
<dbReference type="GO" id="GO:0005829">
    <property type="term" value="C:cytosol"/>
    <property type="evidence" value="ECO:0007669"/>
    <property type="project" value="TreeGrafter"/>
</dbReference>
<evidence type="ECO:0000256" key="2">
    <source>
        <dbReference type="ARBA" id="ARBA00023295"/>
    </source>
</evidence>
<dbReference type="PROSITE" id="PS01247">
    <property type="entry name" value="IUNH"/>
    <property type="match status" value="1"/>
</dbReference>
<dbReference type="CDD" id="cd02651">
    <property type="entry name" value="nuc_hydro_IU_UC_XIUA"/>
    <property type="match status" value="1"/>
</dbReference>
<dbReference type="InterPro" id="IPR036452">
    <property type="entry name" value="Ribo_hydro-like"/>
</dbReference>
<feature type="domain" description="Inosine/uridine-preferring nucleoside hydrolase" evidence="3">
    <location>
        <begin position="16"/>
        <end position="307"/>
    </location>
</feature>
<dbReference type="GO" id="GO:0008477">
    <property type="term" value="F:purine nucleosidase activity"/>
    <property type="evidence" value="ECO:0007669"/>
    <property type="project" value="TreeGrafter"/>
</dbReference>
<dbReference type="SUPFAM" id="SSF53590">
    <property type="entry name" value="Nucleoside hydrolase"/>
    <property type="match status" value="1"/>
</dbReference>
<name>A0A6J6NH84_9ZZZZ</name>
<dbReference type="EMBL" id="CAEZXM010000066">
    <property type="protein sequence ID" value="CAB4685679.1"/>
    <property type="molecule type" value="Genomic_DNA"/>
</dbReference>
<dbReference type="PANTHER" id="PTHR12304">
    <property type="entry name" value="INOSINE-URIDINE PREFERRING NUCLEOSIDE HYDROLASE"/>
    <property type="match status" value="1"/>
</dbReference>
<evidence type="ECO:0000256" key="1">
    <source>
        <dbReference type="ARBA" id="ARBA00022801"/>
    </source>
</evidence>
<dbReference type="InterPro" id="IPR015910">
    <property type="entry name" value="I/U_nuclsd_hydro_CS"/>
</dbReference>
<proteinExistence type="predicted"/>
<accession>A0A6J6NH84</accession>
<gene>
    <name evidence="4" type="ORF">UFOPK2366_00475</name>
</gene>
<dbReference type="Pfam" id="PF01156">
    <property type="entry name" value="IU_nuc_hydro"/>
    <property type="match status" value="1"/>
</dbReference>
<sequence>MSSTNTSPLNASKPSIILDCDPGHDDAIAIVVAALHTNLVGITTVAGNAPLTMTTRNALIMTDLLSLDTPVHSGADRPLVAPPRHAGYVHGESGLDGADLPEPTRGVDGDNAVEFIIETCRSTEGIWLVPVGPLTNIALALRLASDLKHRIAGISLMGGGSFGNRSAAAEFNIWADPEAAAMVYEYGGPLKMAGLDVTHQFQATPDRIAKVSALPGRLAELLADLLHFFSATYMTRHDDMGGAAVHDPLAVMALTHPELFTVVQRHVVIETAGDHTRGMTLIDERALIERRPPNCDVLTHVDADAAFDVIVAAIAHFSS</sequence>
<evidence type="ECO:0000259" key="3">
    <source>
        <dbReference type="Pfam" id="PF01156"/>
    </source>
</evidence>
<dbReference type="PANTHER" id="PTHR12304:SF4">
    <property type="entry name" value="URIDINE NUCLEOSIDASE"/>
    <property type="match status" value="1"/>
</dbReference>
<evidence type="ECO:0000313" key="4">
    <source>
        <dbReference type="EMBL" id="CAB4685679.1"/>
    </source>
</evidence>
<dbReference type="InterPro" id="IPR001910">
    <property type="entry name" value="Inosine/uridine_hydrolase_dom"/>
</dbReference>
<dbReference type="GO" id="GO:0006152">
    <property type="term" value="P:purine nucleoside catabolic process"/>
    <property type="evidence" value="ECO:0007669"/>
    <property type="project" value="TreeGrafter"/>
</dbReference>